<accession>A0A317CIK9</accession>
<dbReference type="Pfam" id="PF13419">
    <property type="entry name" value="HAD_2"/>
    <property type="match status" value="1"/>
</dbReference>
<dbReference type="InterPro" id="IPR041492">
    <property type="entry name" value="HAD_2"/>
</dbReference>
<dbReference type="PANTHER" id="PTHR43434">
    <property type="entry name" value="PHOSPHOGLYCOLATE PHOSPHATASE"/>
    <property type="match status" value="1"/>
</dbReference>
<dbReference type="InterPro" id="IPR023198">
    <property type="entry name" value="PGP-like_dom2"/>
</dbReference>
<dbReference type="SFLD" id="SFLDG01129">
    <property type="entry name" value="C1.5:_HAD__Beta-PGM__Phosphata"/>
    <property type="match status" value="1"/>
</dbReference>
<dbReference type="InterPro" id="IPR023214">
    <property type="entry name" value="HAD_sf"/>
</dbReference>
<dbReference type="InterPro" id="IPR006439">
    <property type="entry name" value="HAD-SF_hydro_IA"/>
</dbReference>
<dbReference type="EC" id="3.1.3.18" evidence="4"/>
<dbReference type="NCBIfam" id="TIGR01509">
    <property type="entry name" value="HAD-SF-IA-v3"/>
    <property type="match status" value="1"/>
</dbReference>
<dbReference type="SFLD" id="SFLDS00003">
    <property type="entry name" value="Haloacid_Dehalogenase"/>
    <property type="match status" value="1"/>
</dbReference>
<dbReference type="GO" id="GO:0005829">
    <property type="term" value="C:cytosol"/>
    <property type="evidence" value="ECO:0007669"/>
    <property type="project" value="TreeGrafter"/>
</dbReference>
<dbReference type="InterPro" id="IPR050155">
    <property type="entry name" value="HAD-like_hydrolase_sf"/>
</dbReference>
<comment type="caution">
    <text evidence="5">The sequence shown here is derived from an EMBL/GenBank/DDBJ whole genome shotgun (WGS) entry which is preliminary data.</text>
</comment>
<dbReference type="NCBIfam" id="TIGR01549">
    <property type="entry name" value="HAD-SF-IA-v1"/>
    <property type="match status" value="1"/>
</dbReference>
<gene>
    <name evidence="5" type="ORF">DKT75_04540</name>
</gene>
<evidence type="ECO:0000256" key="1">
    <source>
        <dbReference type="ARBA" id="ARBA00000830"/>
    </source>
</evidence>
<proteinExistence type="inferred from homology"/>
<dbReference type="EMBL" id="QGKL01000012">
    <property type="protein sequence ID" value="PWQ98398.1"/>
    <property type="molecule type" value="Genomic_DNA"/>
</dbReference>
<evidence type="ECO:0000256" key="3">
    <source>
        <dbReference type="ARBA" id="ARBA00006171"/>
    </source>
</evidence>
<organism evidence="5 6">
    <name type="scientific">Leucothrix arctica</name>
    <dbReference type="NCBI Taxonomy" id="1481894"/>
    <lineage>
        <taxon>Bacteria</taxon>
        <taxon>Pseudomonadati</taxon>
        <taxon>Pseudomonadota</taxon>
        <taxon>Gammaproteobacteria</taxon>
        <taxon>Thiotrichales</taxon>
        <taxon>Thiotrichaceae</taxon>
        <taxon>Leucothrix</taxon>
    </lineage>
</organism>
<dbReference type="InterPro" id="IPR036412">
    <property type="entry name" value="HAD-like_sf"/>
</dbReference>
<dbReference type="GO" id="GO:0006281">
    <property type="term" value="P:DNA repair"/>
    <property type="evidence" value="ECO:0007669"/>
    <property type="project" value="TreeGrafter"/>
</dbReference>
<keyword evidence="6" id="KW-1185">Reference proteome</keyword>
<dbReference type="Proteomes" id="UP000245506">
    <property type="component" value="Unassembled WGS sequence"/>
</dbReference>
<protein>
    <recommendedName>
        <fullName evidence="4">phosphoglycolate phosphatase</fullName>
        <ecNumber evidence="4">3.1.3.18</ecNumber>
    </recommendedName>
</protein>
<dbReference type="SUPFAM" id="SSF56784">
    <property type="entry name" value="HAD-like"/>
    <property type="match status" value="1"/>
</dbReference>
<name>A0A317CIK9_9GAMM</name>
<evidence type="ECO:0000256" key="4">
    <source>
        <dbReference type="ARBA" id="ARBA00013078"/>
    </source>
</evidence>
<dbReference type="RefSeq" id="WP_109822239.1">
    <property type="nucleotide sequence ID" value="NZ_QGKL01000012.1"/>
</dbReference>
<evidence type="ECO:0000313" key="5">
    <source>
        <dbReference type="EMBL" id="PWQ98398.1"/>
    </source>
</evidence>
<dbReference type="GO" id="GO:0008967">
    <property type="term" value="F:phosphoglycolate phosphatase activity"/>
    <property type="evidence" value="ECO:0007669"/>
    <property type="project" value="UniProtKB-EC"/>
</dbReference>
<dbReference type="PANTHER" id="PTHR43434:SF1">
    <property type="entry name" value="PHOSPHOGLYCOLATE PHOSPHATASE"/>
    <property type="match status" value="1"/>
</dbReference>
<comment type="catalytic activity">
    <reaction evidence="1">
        <text>2-phosphoglycolate + H2O = glycolate + phosphate</text>
        <dbReference type="Rhea" id="RHEA:14369"/>
        <dbReference type="ChEBI" id="CHEBI:15377"/>
        <dbReference type="ChEBI" id="CHEBI:29805"/>
        <dbReference type="ChEBI" id="CHEBI:43474"/>
        <dbReference type="ChEBI" id="CHEBI:58033"/>
        <dbReference type="EC" id="3.1.3.18"/>
    </reaction>
</comment>
<sequence>MKFQKIIFDWDGTLARTLELWLAGYQKSLTQRNLKFDSAEIITEFFHNHHEVPDRHPTIDFPTIAEEVRKHVYRSLQSVELYEGALETLVALRASKTDFSLVSSSSRQILEVGLGAHSLNSYFDSTIAGDDGYGHKPSTLPFEEMLMRMGCAPEETLIIGDSHVDITAGKAVGCHTCLFAPPLNAQFHDFEHLKSMNADFEISAIPELLEYI</sequence>
<evidence type="ECO:0000256" key="2">
    <source>
        <dbReference type="ARBA" id="ARBA00004818"/>
    </source>
</evidence>
<comment type="pathway">
    <text evidence="2">Organic acid metabolism; glycolate biosynthesis; glycolate from 2-phosphoglycolate: step 1/1.</text>
</comment>
<dbReference type="Gene3D" id="1.10.150.240">
    <property type="entry name" value="Putative phosphatase, domain 2"/>
    <property type="match status" value="1"/>
</dbReference>
<reference evidence="5 6" key="1">
    <citation type="submission" date="2018-05" db="EMBL/GenBank/DDBJ databases">
        <title>Leucothrix arctica sp. nov., isolated from Arctic seawater.</title>
        <authorList>
            <person name="Choi A."/>
            <person name="Baek K."/>
        </authorList>
    </citation>
    <scope>NUCLEOTIDE SEQUENCE [LARGE SCALE GENOMIC DNA]</scope>
    <source>
        <strain evidence="5 6">IMCC9719</strain>
    </source>
</reference>
<dbReference type="Gene3D" id="3.40.50.1000">
    <property type="entry name" value="HAD superfamily/HAD-like"/>
    <property type="match status" value="1"/>
</dbReference>
<dbReference type="AlphaFoldDB" id="A0A317CIK9"/>
<evidence type="ECO:0000313" key="6">
    <source>
        <dbReference type="Proteomes" id="UP000245506"/>
    </source>
</evidence>
<dbReference type="OrthoDB" id="9782449at2"/>
<comment type="similarity">
    <text evidence="3">Belongs to the HAD-like hydrolase superfamily. CbbY/CbbZ/Gph/YieH family.</text>
</comment>